<dbReference type="EMBL" id="MNCJ02000326">
    <property type="protein sequence ID" value="KAF5781236.1"/>
    <property type="molecule type" value="Genomic_DNA"/>
</dbReference>
<dbReference type="Gramene" id="mRNA:HanXRQr2_Chr11g0481111">
    <property type="protein sequence ID" value="mRNA:HanXRQr2_Chr11g0481111"/>
    <property type="gene ID" value="HanXRQr2_Chr11g0481111"/>
</dbReference>
<organism evidence="1 2">
    <name type="scientific">Helianthus annuus</name>
    <name type="common">Common sunflower</name>
    <dbReference type="NCBI Taxonomy" id="4232"/>
    <lineage>
        <taxon>Eukaryota</taxon>
        <taxon>Viridiplantae</taxon>
        <taxon>Streptophyta</taxon>
        <taxon>Embryophyta</taxon>
        <taxon>Tracheophyta</taxon>
        <taxon>Spermatophyta</taxon>
        <taxon>Magnoliopsida</taxon>
        <taxon>eudicotyledons</taxon>
        <taxon>Gunneridae</taxon>
        <taxon>Pentapetalae</taxon>
        <taxon>asterids</taxon>
        <taxon>campanulids</taxon>
        <taxon>Asterales</taxon>
        <taxon>Asteraceae</taxon>
        <taxon>Asteroideae</taxon>
        <taxon>Heliantheae alliance</taxon>
        <taxon>Heliantheae</taxon>
        <taxon>Helianthus</taxon>
    </lineage>
</organism>
<evidence type="ECO:0000313" key="1">
    <source>
        <dbReference type="EMBL" id="KAF5781236.1"/>
    </source>
</evidence>
<name>A0A9K3MZB0_HELAN</name>
<sequence>MQNVPSLNRLMLTKAKVNSFIHCFVEVQKITSLHDLEIEICKSERVKSFEELKLKLGPIPRSQKFAKLQVNKFLRTSADSLAKKKKEGPP</sequence>
<evidence type="ECO:0000313" key="2">
    <source>
        <dbReference type="Proteomes" id="UP000215914"/>
    </source>
</evidence>
<keyword evidence="2" id="KW-1185">Reference proteome</keyword>
<dbReference type="Proteomes" id="UP000215914">
    <property type="component" value="Unassembled WGS sequence"/>
</dbReference>
<dbReference type="AlphaFoldDB" id="A0A9K3MZB0"/>
<protein>
    <submittedName>
        <fullName evidence="1">Uncharacterized protein</fullName>
    </submittedName>
</protein>
<comment type="caution">
    <text evidence="1">The sequence shown here is derived from an EMBL/GenBank/DDBJ whole genome shotgun (WGS) entry which is preliminary data.</text>
</comment>
<accession>A0A9K3MZB0</accession>
<proteinExistence type="predicted"/>
<gene>
    <name evidence="1" type="ORF">HanXRQr2_Chr11g0481111</name>
</gene>
<reference evidence="1" key="2">
    <citation type="submission" date="2020-06" db="EMBL/GenBank/DDBJ databases">
        <title>Helianthus annuus Genome sequencing and assembly Release 2.</title>
        <authorList>
            <person name="Gouzy J."/>
            <person name="Langlade N."/>
            <person name="Munos S."/>
        </authorList>
    </citation>
    <scope>NUCLEOTIDE SEQUENCE</scope>
    <source>
        <tissue evidence="1">Leaves</tissue>
    </source>
</reference>
<reference evidence="1" key="1">
    <citation type="journal article" date="2017" name="Nature">
        <title>The sunflower genome provides insights into oil metabolism, flowering and Asterid evolution.</title>
        <authorList>
            <person name="Badouin H."/>
            <person name="Gouzy J."/>
            <person name="Grassa C.J."/>
            <person name="Murat F."/>
            <person name="Staton S.E."/>
            <person name="Cottret L."/>
            <person name="Lelandais-Briere C."/>
            <person name="Owens G.L."/>
            <person name="Carrere S."/>
            <person name="Mayjonade B."/>
            <person name="Legrand L."/>
            <person name="Gill N."/>
            <person name="Kane N.C."/>
            <person name="Bowers J.E."/>
            <person name="Hubner S."/>
            <person name="Bellec A."/>
            <person name="Berard A."/>
            <person name="Berges H."/>
            <person name="Blanchet N."/>
            <person name="Boniface M.C."/>
            <person name="Brunel D."/>
            <person name="Catrice O."/>
            <person name="Chaidir N."/>
            <person name="Claudel C."/>
            <person name="Donnadieu C."/>
            <person name="Faraut T."/>
            <person name="Fievet G."/>
            <person name="Helmstetter N."/>
            <person name="King M."/>
            <person name="Knapp S.J."/>
            <person name="Lai Z."/>
            <person name="Le Paslier M.C."/>
            <person name="Lippi Y."/>
            <person name="Lorenzon L."/>
            <person name="Mandel J.R."/>
            <person name="Marage G."/>
            <person name="Marchand G."/>
            <person name="Marquand E."/>
            <person name="Bret-Mestries E."/>
            <person name="Morien E."/>
            <person name="Nambeesan S."/>
            <person name="Nguyen T."/>
            <person name="Pegot-Espagnet P."/>
            <person name="Pouilly N."/>
            <person name="Raftis F."/>
            <person name="Sallet E."/>
            <person name="Schiex T."/>
            <person name="Thomas J."/>
            <person name="Vandecasteele C."/>
            <person name="Vares D."/>
            <person name="Vear F."/>
            <person name="Vautrin S."/>
            <person name="Crespi M."/>
            <person name="Mangin B."/>
            <person name="Burke J.M."/>
            <person name="Salse J."/>
            <person name="Munos S."/>
            <person name="Vincourt P."/>
            <person name="Rieseberg L.H."/>
            <person name="Langlade N.B."/>
        </authorList>
    </citation>
    <scope>NUCLEOTIDE SEQUENCE</scope>
    <source>
        <tissue evidence="1">Leaves</tissue>
    </source>
</reference>